<evidence type="ECO:0000313" key="1">
    <source>
        <dbReference type="EMBL" id="EGW11848.1"/>
    </source>
</evidence>
<dbReference type="Proteomes" id="UP000001075">
    <property type="component" value="Unassembled WGS sequence"/>
</dbReference>
<reference evidence="2" key="1">
    <citation type="journal article" date="2011" name="Nat. Biotechnol.">
        <title>The genomic sequence of the Chinese hamster ovary (CHO)-K1 cell line.</title>
        <authorList>
            <person name="Xu X."/>
            <person name="Nagarajan H."/>
            <person name="Lewis N.E."/>
            <person name="Pan S."/>
            <person name="Cai Z."/>
            <person name="Liu X."/>
            <person name="Chen W."/>
            <person name="Xie M."/>
            <person name="Wang W."/>
            <person name="Hammond S."/>
            <person name="Andersen M.R."/>
            <person name="Neff N."/>
            <person name="Passarelli B."/>
            <person name="Koh W."/>
            <person name="Fan H.C."/>
            <person name="Wang J."/>
            <person name="Gui Y."/>
            <person name="Lee K.H."/>
            <person name="Betenbaugh M.J."/>
            <person name="Quake S.R."/>
            <person name="Famili I."/>
            <person name="Palsson B.O."/>
            <person name="Wang J."/>
        </authorList>
    </citation>
    <scope>NUCLEOTIDE SEQUENCE [LARGE SCALE GENOMIC DNA]</scope>
    <source>
        <strain evidence="2">CHO K1 cell line</strain>
    </source>
</reference>
<proteinExistence type="predicted"/>
<gene>
    <name evidence="1" type="ORF">I79_017120</name>
</gene>
<dbReference type="AlphaFoldDB" id="G3I173"/>
<sequence length="57" mass="6189">MRAAPGRAKREAAGRFRRGASLRRGASGWSLQVWTVRPGPWGPSPTALAGRRDRCSV</sequence>
<evidence type="ECO:0000313" key="2">
    <source>
        <dbReference type="Proteomes" id="UP000001075"/>
    </source>
</evidence>
<accession>G3I173</accession>
<dbReference type="InParanoid" id="G3I173"/>
<name>G3I173_CRIGR</name>
<dbReference type="EMBL" id="JH001051">
    <property type="protein sequence ID" value="EGW11848.1"/>
    <property type="molecule type" value="Genomic_DNA"/>
</dbReference>
<organism evidence="1 2">
    <name type="scientific">Cricetulus griseus</name>
    <name type="common">Chinese hamster</name>
    <name type="synonym">Cricetulus barabensis griseus</name>
    <dbReference type="NCBI Taxonomy" id="10029"/>
    <lineage>
        <taxon>Eukaryota</taxon>
        <taxon>Metazoa</taxon>
        <taxon>Chordata</taxon>
        <taxon>Craniata</taxon>
        <taxon>Vertebrata</taxon>
        <taxon>Euteleostomi</taxon>
        <taxon>Mammalia</taxon>
        <taxon>Eutheria</taxon>
        <taxon>Euarchontoglires</taxon>
        <taxon>Glires</taxon>
        <taxon>Rodentia</taxon>
        <taxon>Myomorpha</taxon>
        <taxon>Muroidea</taxon>
        <taxon>Cricetidae</taxon>
        <taxon>Cricetinae</taxon>
        <taxon>Cricetulus</taxon>
    </lineage>
</organism>
<protein>
    <submittedName>
        <fullName evidence="1">Uncharacterized protein</fullName>
    </submittedName>
</protein>